<dbReference type="STRING" id="78915.A0A4P9XWT9"/>
<feature type="compositionally biased region" description="Basic residues" evidence="1">
    <location>
        <begin position="380"/>
        <end position="390"/>
    </location>
</feature>
<dbReference type="OrthoDB" id="19806at2759"/>
<feature type="region of interest" description="Disordered" evidence="1">
    <location>
        <begin position="525"/>
        <end position="568"/>
    </location>
</feature>
<sequence>MTLTYGIVPYSEAIENSFESLYRISGNVPVYYAIWELGRLVQTALYLFGLTGSVRQTDGLLCDITLAAARRFSVEHGMGETEMGEGPLNPANVSLMLSKIVGARNKLYLLGYQVGKDPFDDPVSLQAGVKAFQKAIDSATTGFLDRSTCRSLDNAFLQRGAQTLKVHRMLKNKLDEKKGHTQAMDVETFDLERFAMTVHGVDRLKYLWRGRGRAYDVPDVVLGGDAKYENHLDQLFMRRPALPAKKSETAKPSRRLVIKMPGTKAGGTGQMSPAALPSPTLQGMSTVENSLAFFKLSRTQNSDSKGKHLASAGASADLPRNESITLTTPEQIQLELQRKQQRRAAELADFTARQLRQKDLSKRQSMDSVYGAWMDQGKAERHRQRQRLRGTRSTSDLSSLLDDKQLDTITLDVRVYALFQEYLEAEGKLQADVAQLEAISAEMDVRISRADTLVERRETEISAMHEEVQHALQQHRTASDRVQMASVEGSKLQYELGVLSERLKEMSDFMGDFDRKAVSLESHFPAASPSTRPRRLLGNIGDALRRRNSDADSASAASSPTMPQRRAP</sequence>
<proteinExistence type="predicted"/>
<dbReference type="InterPro" id="IPR038919">
    <property type="entry name" value="STB2/STB2"/>
</dbReference>
<reference evidence="3" key="1">
    <citation type="journal article" date="2018" name="Nat. Microbiol.">
        <title>Leveraging single-cell genomics to expand the fungal tree of life.</title>
        <authorList>
            <person name="Ahrendt S.R."/>
            <person name="Quandt C.A."/>
            <person name="Ciobanu D."/>
            <person name="Clum A."/>
            <person name="Salamov A."/>
            <person name="Andreopoulos B."/>
            <person name="Cheng J.F."/>
            <person name="Woyke T."/>
            <person name="Pelin A."/>
            <person name="Henrissat B."/>
            <person name="Reynolds N.K."/>
            <person name="Benny G.L."/>
            <person name="Smith M.E."/>
            <person name="James T.Y."/>
            <person name="Grigoriev I.V."/>
        </authorList>
    </citation>
    <scope>NUCLEOTIDE SEQUENCE [LARGE SCALE GENOMIC DNA]</scope>
    <source>
        <strain evidence="3">RSA 1356</strain>
    </source>
</reference>
<dbReference type="PANTHER" id="PTHR31011">
    <property type="entry name" value="PROTEIN STB2-RELATED"/>
    <property type="match status" value="1"/>
</dbReference>
<organism evidence="2 3">
    <name type="scientific">Thamnocephalis sphaerospora</name>
    <dbReference type="NCBI Taxonomy" id="78915"/>
    <lineage>
        <taxon>Eukaryota</taxon>
        <taxon>Fungi</taxon>
        <taxon>Fungi incertae sedis</taxon>
        <taxon>Zoopagomycota</taxon>
        <taxon>Zoopagomycotina</taxon>
        <taxon>Zoopagomycetes</taxon>
        <taxon>Zoopagales</taxon>
        <taxon>Sigmoideomycetaceae</taxon>
        <taxon>Thamnocephalis</taxon>
    </lineage>
</organism>
<dbReference type="Proteomes" id="UP000271241">
    <property type="component" value="Unassembled WGS sequence"/>
</dbReference>
<dbReference type="AlphaFoldDB" id="A0A4P9XWT9"/>
<name>A0A4P9XWT9_9FUNG</name>
<dbReference type="PANTHER" id="PTHR31011:SF2">
    <property type="entry name" value="PROTEIN STB2-RELATED"/>
    <property type="match status" value="1"/>
</dbReference>
<accession>A0A4P9XWT9</accession>
<dbReference type="EMBL" id="KZ992436">
    <property type="protein sequence ID" value="RKP10815.1"/>
    <property type="molecule type" value="Genomic_DNA"/>
</dbReference>
<dbReference type="GO" id="GO:0070822">
    <property type="term" value="C:Sin3-type complex"/>
    <property type="evidence" value="ECO:0007669"/>
    <property type="project" value="TreeGrafter"/>
</dbReference>
<evidence type="ECO:0000256" key="1">
    <source>
        <dbReference type="SAM" id="MobiDB-lite"/>
    </source>
</evidence>
<protein>
    <submittedName>
        <fullName evidence="2">Uncharacterized protein</fullName>
    </submittedName>
</protein>
<feature type="region of interest" description="Disordered" evidence="1">
    <location>
        <begin position="376"/>
        <end position="397"/>
    </location>
</feature>
<evidence type="ECO:0000313" key="3">
    <source>
        <dbReference type="Proteomes" id="UP000271241"/>
    </source>
</evidence>
<gene>
    <name evidence="2" type="ORF">THASP1DRAFT_27411</name>
</gene>
<keyword evidence="3" id="KW-1185">Reference proteome</keyword>
<evidence type="ECO:0000313" key="2">
    <source>
        <dbReference type="EMBL" id="RKP10815.1"/>
    </source>
</evidence>